<sequence>MIGSRLRELRVARGLSLRALARATGMSATLLSQVERNVTEPSLSTLRKLTHAYGIHMADLFAGERAYTSVLSRPGERPFVISSQSGIRYERLTPANAVLEVLRVVLQPGEATSVEPWDRQSVQCAYVVSGTLSAETPGSLRAVEAGEAITFPAGLTHRYLNNTVGPVEFTISIGPPAT</sequence>
<keyword evidence="4" id="KW-1185">Reference proteome</keyword>
<dbReference type="PANTHER" id="PTHR46797">
    <property type="entry name" value="HTH-TYPE TRANSCRIPTIONAL REGULATOR"/>
    <property type="match status" value="1"/>
</dbReference>
<organism evidence="3 4">
    <name type="scientific">Streptomyces mirabilis</name>
    <dbReference type="NCBI Taxonomy" id="68239"/>
    <lineage>
        <taxon>Bacteria</taxon>
        <taxon>Bacillati</taxon>
        <taxon>Actinomycetota</taxon>
        <taxon>Actinomycetes</taxon>
        <taxon>Kitasatosporales</taxon>
        <taxon>Streptomycetaceae</taxon>
        <taxon>Streptomyces</taxon>
    </lineage>
</organism>
<feature type="domain" description="HTH cro/C1-type" evidence="2">
    <location>
        <begin position="6"/>
        <end position="60"/>
    </location>
</feature>
<name>A0ABU3V5G8_9ACTN</name>
<dbReference type="InterPro" id="IPR001387">
    <property type="entry name" value="Cro/C1-type_HTH"/>
</dbReference>
<dbReference type="SUPFAM" id="SSF51182">
    <property type="entry name" value="RmlC-like cupins"/>
    <property type="match status" value="1"/>
</dbReference>
<keyword evidence="3" id="KW-0614">Plasmid</keyword>
<evidence type="ECO:0000313" key="4">
    <source>
        <dbReference type="Proteomes" id="UP001257627"/>
    </source>
</evidence>
<evidence type="ECO:0000259" key="2">
    <source>
        <dbReference type="PROSITE" id="PS50943"/>
    </source>
</evidence>
<dbReference type="PROSITE" id="PS50943">
    <property type="entry name" value="HTH_CROC1"/>
    <property type="match status" value="1"/>
</dbReference>
<dbReference type="Proteomes" id="UP001257627">
    <property type="component" value="Unassembled WGS sequence"/>
</dbReference>
<dbReference type="InterPro" id="IPR050807">
    <property type="entry name" value="TransReg_Diox_bact_type"/>
</dbReference>
<dbReference type="InterPro" id="IPR011051">
    <property type="entry name" value="RmlC_Cupin_sf"/>
</dbReference>
<dbReference type="Gene3D" id="2.60.120.10">
    <property type="entry name" value="Jelly Rolls"/>
    <property type="match status" value="1"/>
</dbReference>
<evidence type="ECO:0000256" key="1">
    <source>
        <dbReference type="ARBA" id="ARBA00023125"/>
    </source>
</evidence>
<reference evidence="3 4" key="1">
    <citation type="submission" date="2023-02" db="EMBL/GenBank/DDBJ databases">
        <authorList>
            <person name="Maleckis M."/>
        </authorList>
    </citation>
    <scope>NUCLEOTIDE SEQUENCE [LARGE SCALE GENOMIC DNA]</scope>
    <source>
        <strain evidence="3 4">P8-A2</strain>
        <plasmid evidence="3">unnamed1</plasmid>
    </source>
</reference>
<dbReference type="SUPFAM" id="SSF47413">
    <property type="entry name" value="lambda repressor-like DNA-binding domains"/>
    <property type="match status" value="1"/>
</dbReference>
<dbReference type="Pfam" id="PF07883">
    <property type="entry name" value="Cupin_2"/>
    <property type="match status" value="1"/>
</dbReference>
<dbReference type="Gene3D" id="1.10.260.40">
    <property type="entry name" value="lambda repressor-like DNA-binding domains"/>
    <property type="match status" value="1"/>
</dbReference>
<dbReference type="SMART" id="SM00530">
    <property type="entry name" value="HTH_XRE"/>
    <property type="match status" value="1"/>
</dbReference>
<dbReference type="Pfam" id="PF01381">
    <property type="entry name" value="HTH_3"/>
    <property type="match status" value="1"/>
</dbReference>
<geneLocation type="plasmid" evidence="3">
    <name>unnamed1</name>
</geneLocation>
<dbReference type="InterPro" id="IPR014710">
    <property type="entry name" value="RmlC-like_jellyroll"/>
</dbReference>
<gene>
    <name evidence="3" type="ORF">PU648_55750</name>
</gene>
<dbReference type="EMBL" id="JARAKF010000003">
    <property type="protein sequence ID" value="MDU9001348.1"/>
    <property type="molecule type" value="Genomic_DNA"/>
</dbReference>
<dbReference type="PANTHER" id="PTHR46797:SF1">
    <property type="entry name" value="METHYLPHOSPHONATE SYNTHASE"/>
    <property type="match status" value="1"/>
</dbReference>
<accession>A0ABU3V5G8</accession>
<comment type="caution">
    <text evidence="3">The sequence shown here is derived from an EMBL/GenBank/DDBJ whole genome shotgun (WGS) entry which is preliminary data.</text>
</comment>
<evidence type="ECO:0000313" key="3">
    <source>
        <dbReference type="EMBL" id="MDU9001348.1"/>
    </source>
</evidence>
<keyword evidence="1" id="KW-0238">DNA-binding</keyword>
<dbReference type="InterPro" id="IPR013096">
    <property type="entry name" value="Cupin_2"/>
</dbReference>
<dbReference type="CDD" id="cd02209">
    <property type="entry name" value="cupin_XRE_C"/>
    <property type="match status" value="1"/>
</dbReference>
<dbReference type="CDD" id="cd00093">
    <property type="entry name" value="HTH_XRE"/>
    <property type="match status" value="1"/>
</dbReference>
<dbReference type="InterPro" id="IPR010982">
    <property type="entry name" value="Lambda_DNA-bd_dom_sf"/>
</dbReference>
<proteinExistence type="predicted"/>
<protein>
    <submittedName>
        <fullName evidence="3">XRE family transcriptional regulator</fullName>
    </submittedName>
</protein>